<dbReference type="InterPro" id="IPR001667">
    <property type="entry name" value="DDH_dom"/>
</dbReference>
<dbReference type="Pfam" id="PF02272">
    <property type="entry name" value="DHHA1"/>
    <property type="match status" value="1"/>
</dbReference>
<reference evidence="3 4" key="1">
    <citation type="journal article" date="2017" name="BMC Genomics">
        <title>Genome sequencing of 39 Akkermansia muciniphila isolates reveals its population structure, genomic and functional diverisity, and global distribution in mammalian gut microbiotas.</title>
        <authorList>
            <person name="Guo X."/>
            <person name="Li S."/>
            <person name="Zhang J."/>
            <person name="Wu F."/>
            <person name="Li X."/>
            <person name="Wu D."/>
            <person name="Zhang M."/>
            <person name="Ou Z."/>
            <person name="Jie Z."/>
            <person name="Yan Q."/>
            <person name="Li P."/>
            <person name="Yi J."/>
            <person name="Peng Y."/>
        </authorList>
    </citation>
    <scope>NUCLEOTIDE SEQUENCE [LARGE SCALE GENOMIC DNA]</scope>
    <source>
        <strain evidence="3 4">GP24</strain>
    </source>
</reference>
<evidence type="ECO:0000313" key="4">
    <source>
        <dbReference type="Proteomes" id="UP000236000"/>
    </source>
</evidence>
<organism evidence="3 4">
    <name type="scientific">Akkermansia muciniphila</name>
    <dbReference type="NCBI Taxonomy" id="239935"/>
    <lineage>
        <taxon>Bacteria</taxon>
        <taxon>Pseudomonadati</taxon>
        <taxon>Verrucomicrobiota</taxon>
        <taxon>Verrucomicrobiia</taxon>
        <taxon>Verrucomicrobiales</taxon>
        <taxon>Akkermansiaceae</taxon>
        <taxon>Akkermansia</taxon>
    </lineage>
</organism>
<dbReference type="GO" id="GO:0003676">
    <property type="term" value="F:nucleic acid binding"/>
    <property type="evidence" value="ECO:0007669"/>
    <property type="project" value="InterPro"/>
</dbReference>
<dbReference type="PANTHER" id="PTHR47618:SF1">
    <property type="entry name" value="BIFUNCTIONAL OLIGORIBONUCLEASE AND PAP PHOSPHATASE NRNA"/>
    <property type="match status" value="1"/>
</dbReference>
<dbReference type="PANTHER" id="PTHR47618">
    <property type="entry name" value="BIFUNCTIONAL OLIGORIBONUCLEASE AND PAP PHOSPHATASE NRNA"/>
    <property type="match status" value="1"/>
</dbReference>
<dbReference type="AlphaFoldDB" id="A0A2N8HFF2"/>
<gene>
    <name evidence="3" type="ORF">CXU22_04220</name>
</gene>
<evidence type="ECO:0000313" key="3">
    <source>
        <dbReference type="EMBL" id="PNC19001.1"/>
    </source>
</evidence>
<dbReference type="Pfam" id="PF01368">
    <property type="entry name" value="DHH"/>
    <property type="match status" value="1"/>
</dbReference>
<name>A0A2N8HFF2_9BACT</name>
<sequence>MSKCGFFYRNVAEHMEDWKHCPEFAPLADLLRKHDSFAVIAHVHPDGDAIGSTLALGEALKQMGKRVVMMNEDGVPSNLAFLPGVENIIPTPDEPVEVDVAVSVDNGAFKRLGERSLKALAGVKVWANIDHHQTNELFGDVQCVLPDECATGAVLYYFFKYLGVPITPVMRDALYVAVSTDTGSFQYQMTTAAVMELAADLIRLGVDVQDINRQLYQEKPWVKMQLMREALNGMRLTPDGRICTFCLTNEAKERIGSRPEDTEGLIDLLRSVQGVWLAAYLEEAEDDPRIRISLRSKTSEISVAELASRFGGGGHAMAAGVRIRGPIEEVRLTILKAMQEEVERVLQQQIS</sequence>
<dbReference type="InterPro" id="IPR051319">
    <property type="entry name" value="Oligoribo/pAp-PDE_c-di-AMP_PDE"/>
</dbReference>
<accession>A0A2N8HFF2</accession>
<comment type="caution">
    <text evidence="3">The sequence shown here is derived from an EMBL/GenBank/DDBJ whole genome shotgun (WGS) entry which is preliminary data.</text>
</comment>
<feature type="domain" description="DDH" evidence="1">
    <location>
        <begin position="37"/>
        <end position="177"/>
    </location>
</feature>
<dbReference type="InterPro" id="IPR038763">
    <property type="entry name" value="DHH_sf"/>
</dbReference>
<dbReference type="EMBL" id="PJKA01000006">
    <property type="protein sequence ID" value="PNC19001.1"/>
    <property type="molecule type" value="Genomic_DNA"/>
</dbReference>
<dbReference type="Proteomes" id="UP000236000">
    <property type="component" value="Unassembled WGS sequence"/>
</dbReference>
<proteinExistence type="predicted"/>
<feature type="domain" description="DHHA1" evidence="2">
    <location>
        <begin position="258"/>
        <end position="342"/>
    </location>
</feature>
<evidence type="ECO:0000259" key="2">
    <source>
        <dbReference type="Pfam" id="PF02272"/>
    </source>
</evidence>
<protein>
    <submittedName>
        <fullName evidence="3">Uncharacterized protein</fullName>
    </submittedName>
</protein>
<dbReference type="InterPro" id="IPR003156">
    <property type="entry name" value="DHHA1_dom"/>
</dbReference>
<evidence type="ECO:0000259" key="1">
    <source>
        <dbReference type="Pfam" id="PF01368"/>
    </source>
</evidence>
<dbReference type="Gene3D" id="3.10.310.30">
    <property type="match status" value="1"/>
</dbReference>
<dbReference type="SUPFAM" id="SSF64182">
    <property type="entry name" value="DHH phosphoesterases"/>
    <property type="match status" value="1"/>
</dbReference>
<dbReference type="Gene3D" id="3.90.1640.10">
    <property type="entry name" value="inorganic pyrophosphatase (n-terminal core)"/>
    <property type="match status" value="1"/>
</dbReference>